<dbReference type="RefSeq" id="WP_083559852.1">
    <property type="nucleotide sequence ID" value="NZ_AQQV01000001.1"/>
</dbReference>
<keyword evidence="6" id="KW-1185">Reference proteome</keyword>
<reference evidence="5 6" key="1">
    <citation type="submission" date="2013-04" db="EMBL/GenBank/DDBJ databases">
        <title>Oceanococcus atlanticus 22II-S10r2 Genome Sequencing.</title>
        <authorList>
            <person name="Lai Q."/>
            <person name="Li G."/>
            <person name="Shao Z."/>
        </authorList>
    </citation>
    <scope>NUCLEOTIDE SEQUENCE [LARGE SCALE GENOMIC DNA]</scope>
    <source>
        <strain evidence="5 6">22II-S10r2</strain>
    </source>
</reference>
<dbReference type="InterPro" id="IPR001972">
    <property type="entry name" value="Stomatin_HflK_fam"/>
</dbReference>
<evidence type="ECO:0000259" key="4">
    <source>
        <dbReference type="SMART" id="SM00244"/>
    </source>
</evidence>
<dbReference type="EMBL" id="AQQV01000001">
    <property type="protein sequence ID" value="ORE89063.1"/>
    <property type="molecule type" value="Genomic_DNA"/>
</dbReference>
<dbReference type="Pfam" id="PF01145">
    <property type="entry name" value="Band_7"/>
    <property type="match status" value="1"/>
</dbReference>
<dbReference type="PANTHER" id="PTHR43327:SF10">
    <property type="entry name" value="STOMATIN-LIKE PROTEIN 2, MITOCHONDRIAL"/>
    <property type="match status" value="1"/>
</dbReference>
<dbReference type="FunFam" id="3.30.479.30:FF:000004">
    <property type="entry name" value="Putative membrane protease family, stomatin"/>
    <property type="match status" value="1"/>
</dbReference>
<feature type="domain" description="Band 7" evidence="4">
    <location>
        <begin position="18"/>
        <end position="176"/>
    </location>
</feature>
<evidence type="ECO:0000256" key="1">
    <source>
        <dbReference type="ARBA" id="ARBA00004167"/>
    </source>
</evidence>
<dbReference type="SMART" id="SM00244">
    <property type="entry name" value="PHB"/>
    <property type="match status" value="1"/>
</dbReference>
<organism evidence="5 6">
    <name type="scientific">Oceanococcus atlanticus</name>
    <dbReference type="NCBI Taxonomy" id="1317117"/>
    <lineage>
        <taxon>Bacteria</taxon>
        <taxon>Pseudomonadati</taxon>
        <taxon>Pseudomonadota</taxon>
        <taxon>Gammaproteobacteria</taxon>
        <taxon>Chromatiales</taxon>
        <taxon>Oceanococcaceae</taxon>
        <taxon>Oceanococcus</taxon>
    </lineage>
</organism>
<gene>
    <name evidence="5" type="ORF">ATO7_04270</name>
</gene>
<evidence type="ECO:0000313" key="6">
    <source>
        <dbReference type="Proteomes" id="UP000192342"/>
    </source>
</evidence>
<keyword evidence="3" id="KW-0175">Coiled coil</keyword>
<dbReference type="SUPFAM" id="SSF117892">
    <property type="entry name" value="Band 7/SPFH domain"/>
    <property type="match status" value="1"/>
</dbReference>
<comment type="similarity">
    <text evidence="2">Belongs to the band 7/mec-2 family.</text>
</comment>
<dbReference type="PANTHER" id="PTHR43327">
    <property type="entry name" value="STOMATIN-LIKE PROTEIN 2, MITOCHONDRIAL"/>
    <property type="match status" value="1"/>
</dbReference>
<evidence type="ECO:0000313" key="5">
    <source>
        <dbReference type="EMBL" id="ORE89063.1"/>
    </source>
</evidence>
<dbReference type="GO" id="GO:0098552">
    <property type="term" value="C:side of membrane"/>
    <property type="evidence" value="ECO:0007669"/>
    <property type="project" value="UniProtKB-ARBA"/>
</dbReference>
<dbReference type="STRING" id="1317117.ATO7_04270"/>
<feature type="coiled-coil region" evidence="3">
    <location>
        <begin position="192"/>
        <end position="234"/>
    </location>
</feature>
<dbReference type="AlphaFoldDB" id="A0A1Y1SHB6"/>
<accession>A0A1Y1SHB6</accession>
<dbReference type="InterPro" id="IPR036013">
    <property type="entry name" value="Band_7/SPFH_dom_sf"/>
</dbReference>
<dbReference type="CDD" id="cd08829">
    <property type="entry name" value="SPFH_paraslipin"/>
    <property type="match status" value="1"/>
</dbReference>
<comment type="caution">
    <text evidence="5">The sequence shown here is derived from an EMBL/GenBank/DDBJ whole genome shotgun (WGS) entry which is preliminary data.</text>
</comment>
<dbReference type="OrthoDB" id="9809197at2"/>
<protein>
    <recommendedName>
        <fullName evidence="4">Band 7 domain-containing protein</fullName>
    </recommendedName>
</protein>
<evidence type="ECO:0000256" key="2">
    <source>
        <dbReference type="ARBA" id="ARBA00008164"/>
    </source>
</evidence>
<comment type="subcellular location">
    <subcellularLocation>
        <location evidence="1">Membrane</location>
        <topology evidence="1">Single-pass membrane protein</topology>
    </subcellularLocation>
</comment>
<proteinExistence type="inferred from homology"/>
<dbReference type="GO" id="GO:0005886">
    <property type="term" value="C:plasma membrane"/>
    <property type="evidence" value="ECO:0007669"/>
    <property type="project" value="UniProtKB-ARBA"/>
</dbReference>
<dbReference type="Gene3D" id="3.30.479.30">
    <property type="entry name" value="Band 7 domain"/>
    <property type="match status" value="1"/>
</dbReference>
<sequence length="304" mass="33497">MTSFVIAMLVLAVVGVFLGVKVVPQGHRYTVERFGRFTRTLEPGLHFIMPIVDRIGHKINVMEQVIDIPSQDVITRDNAQVSVDGVVYIVVADAARAAYEVRDLMRAVVNLAMTSIRSVLGEMDLDEALSRRDEINIKLLKIIDEASEAWGTQVKRVEIKDISPPTDLVDSMARQMKAEREKRANILEAEGLREAEIKKAEGEKRAMILEAEGRLEAAQRDAEARERLAQAEAKATRDVSLAIAEGDVNAINYFVAQKYTEALRDIGAAPNQKVILLPLEASNLIGSLGGVKELLGSINDKPKS</sequence>
<dbReference type="InterPro" id="IPR050710">
    <property type="entry name" value="Band7/mec-2_domain"/>
</dbReference>
<dbReference type="InterPro" id="IPR001107">
    <property type="entry name" value="Band_7"/>
</dbReference>
<dbReference type="PRINTS" id="PR00721">
    <property type="entry name" value="STOMATIN"/>
</dbReference>
<name>A0A1Y1SHB6_9GAMM</name>
<dbReference type="Proteomes" id="UP000192342">
    <property type="component" value="Unassembled WGS sequence"/>
</dbReference>
<evidence type="ECO:0000256" key="3">
    <source>
        <dbReference type="SAM" id="Coils"/>
    </source>
</evidence>